<protein>
    <submittedName>
        <fullName evidence="7">MIF4G domain-containing protein</fullName>
    </submittedName>
</protein>
<name>A0A0K0FK66_STRVS</name>
<evidence type="ECO:0000256" key="3">
    <source>
        <dbReference type="ARBA" id="ARBA00022845"/>
    </source>
</evidence>
<proteinExistence type="predicted"/>
<evidence type="ECO:0000256" key="1">
    <source>
        <dbReference type="ARBA" id="ARBA00004496"/>
    </source>
</evidence>
<dbReference type="GO" id="GO:0003723">
    <property type="term" value="F:RNA binding"/>
    <property type="evidence" value="ECO:0007669"/>
    <property type="project" value="InterPro"/>
</dbReference>
<dbReference type="GO" id="GO:0005829">
    <property type="term" value="C:cytosol"/>
    <property type="evidence" value="ECO:0007669"/>
    <property type="project" value="TreeGrafter"/>
</dbReference>
<keyword evidence="2" id="KW-0963">Cytoplasm</keyword>
<feature type="compositionally biased region" description="Polar residues" evidence="4">
    <location>
        <begin position="76"/>
        <end position="88"/>
    </location>
</feature>
<dbReference type="SUPFAM" id="SSF48371">
    <property type="entry name" value="ARM repeat"/>
    <property type="match status" value="1"/>
</dbReference>
<evidence type="ECO:0000256" key="4">
    <source>
        <dbReference type="SAM" id="MobiDB-lite"/>
    </source>
</evidence>
<dbReference type="SMART" id="SM00543">
    <property type="entry name" value="MIF4G"/>
    <property type="match status" value="1"/>
</dbReference>
<reference evidence="7" key="2">
    <citation type="submission" date="2015-08" db="UniProtKB">
        <authorList>
            <consortium name="WormBaseParasite"/>
        </authorList>
    </citation>
    <scope>IDENTIFICATION</scope>
</reference>
<keyword evidence="6" id="KW-1185">Reference proteome</keyword>
<comment type="subcellular location">
    <subcellularLocation>
        <location evidence="1">Cytoplasm</location>
    </subcellularLocation>
</comment>
<reference evidence="6" key="1">
    <citation type="submission" date="2014-07" db="EMBL/GenBank/DDBJ databases">
        <authorList>
            <person name="Martin A.A"/>
            <person name="De Silva N."/>
        </authorList>
    </citation>
    <scope>NUCLEOTIDE SEQUENCE</scope>
</reference>
<dbReference type="InterPro" id="IPR051367">
    <property type="entry name" value="mRNA_TranslReg/HistoneTransl"/>
</dbReference>
<feature type="region of interest" description="Disordered" evidence="4">
    <location>
        <begin position="34"/>
        <end position="97"/>
    </location>
</feature>
<dbReference type="InterPro" id="IPR003890">
    <property type="entry name" value="MIF4G-like_typ-3"/>
</dbReference>
<keyword evidence="3" id="KW-0810">Translation regulation</keyword>
<evidence type="ECO:0000259" key="5">
    <source>
        <dbReference type="SMART" id="SM00543"/>
    </source>
</evidence>
<dbReference type="Gene3D" id="1.25.40.180">
    <property type="match status" value="1"/>
</dbReference>
<evidence type="ECO:0000313" key="6">
    <source>
        <dbReference type="Proteomes" id="UP000035680"/>
    </source>
</evidence>
<dbReference type="AlphaFoldDB" id="A0A0K0FK66"/>
<dbReference type="Proteomes" id="UP000035680">
    <property type="component" value="Unassembled WGS sequence"/>
</dbReference>
<sequence>MCDSDKLKNNENIVEEETVILRKKKPTLQIYKPPCSRNSTVEDDKNDNNICKKEKSKNNSSDLVIENNHGTKESMSHNSKGSNLNQNTKLKENNNKNQSKISNVLISTTMKEFPKKKVFGSKEIEEITNGLKRINAIKDTTLIDDFLSSNMTNSNVASELGLFLVKFAVEENRVEAKNTAKICANLLDCPTGDPFHKNLVNSLKQYFDCRDQLRENHFKIWTTFINFINETFANIGFTYEGDLVELIFTTFEYLLLPPTLHNLRIEELECLISGLLAIGYDLERVCPERLGSLKELIRDALIQVQEPWARKMIMLLMELGASGWKLPTEANEYYFH</sequence>
<evidence type="ECO:0000313" key="7">
    <source>
        <dbReference type="WBParaSite" id="SVE_0943000.1"/>
    </source>
</evidence>
<dbReference type="GO" id="GO:0006446">
    <property type="term" value="P:regulation of translational initiation"/>
    <property type="evidence" value="ECO:0007669"/>
    <property type="project" value="TreeGrafter"/>
</dbReference>
<dbReference type="PANTHER" id="PTHR23254">
    <property type="entry name" value="EIF4G DOMAIN PROTEIN"/>
    <property type="match status" value="1"/>
</dbReference>
<evidence type="ECO:0000256" key="2">
    <source>
        <dbReference type="ARBA" id="ARBA00022490"/>
    </source>
</evidence>
<organism evidence="6 7">
    <name type="scientific">Strongyloides venezuelensis</name>
    <name type="common">Threadworm</name>
    <dbReference type="NCBI Taxonomy" id="75913"/>
    <lineage>
        <taxon>Eukaryota</taxon>
        <taxon>Metazoa</taxon>
        <taxon>Ecdysozoa</taxon>
        <taxon>Nematoda</taxon>
        <taxon>Chromadorea</taxon>
        <taxon>Rhabditida</taxon>
        <taxon>Tylenchina</taxon>
        <taxon>Panagrolaimomorpha</taxon>
        <taxon>Strongyloidoidea</taxon>
        <taxon>Strongyloididae</taxon>
        <taxon>Strongyloides</taxon>
    </lineage>
</organism>
<feature type="domain" description="MIF4G" evidence="5">
    <location>
        <begin position="124"/>
        <end position="323"/>
    </location>
</feature>
<dbReference type="STRING" id="75913.A0A0K0FK66"/>
<dbReference type="GO" id="GO:0008494">
    <property type="term" value="F:translation activator activity"/>
    <property type="evidence" value="ECO:0007669"/>
    <property type="project" value="TreeGrafter"/>
</dbReference>
<accession>A0A0K0FK66</accession>
<dbReference type="WBParaSite" id="SVE_0943000.1">
    <property type="protein sequence ID" value="SVE_0943000.1"/>
    <property type="gene ID" value="SVE_0943000"/>
</dbReference>
<feature type="compositionally biased region" description="Basic and acidic residues" evidence="4">
    <location>
        <begin position="40"/>
        <end position="57"/>
    </location>
</feature>
<dbReference type="InterPro" id="IPR016024">
    <property type="entry name" value="ARM-type_fold"/>
</dbReference>
<dbReference type="PANTHER" id="PTHR23254:SF16">
    <property type="entry name" value="CBP80_20-DEPENDENT TRANSLATION INITIATION FACTOR"/>
    <property type="match status" value="1"/>
</dbReference>